<dbReference type="Pfam" id="PF00512">
    <property type="entry name" value="HisKA"/>
    <property type="match status" value="1"/>
</dbReference>
<reference evidence="11 12" key="1">
    <citation type="journal article" date="2019" name="Nat. Med.">
        <title>A library of human gut bacterial isolates paired with longitudinal multiomics data enables mechanistic microbiome research.</title>
        <authorList>
            <person name="Poyet M."/>
            <person name="Groussin M."/>
            <person name="Gibbons S.M."/>
            <person name="Avila-Pacheco J."/>
            <person name="Jiang X."/>
            <person name="Kearney S.M."/>
            <person name="Perrotta A.R."/>
            <person name="Berdy B."/>
            <person name="Zhao S."/>
            <person name="Lieberman T.D."/>
            <person name="Swanson P.K."/>
            <person name="Smith M."/>
            <person name="Roesemann S."/>
            <person name="Alexander J.E."/>
            <person name="Rich S.A."/>
            <person name="Livny J."/>
            <person name="Vlamakis H."/>
            <person name="Clish C."/>
            <person name="Bullock K."/>
            <person name="Deik A."/>
            <person name="Scott J."/>
            <person name="Pierce K.A."/>
            <person name="Xavier R.J."/>
            <person name="Alm E.J."/>
        </authorList>
    </citation>
    <scope>NUCLEOTIDE SEQUENCE [LARGE SCALE GENOMIC DNA]</scope>
    <source>
        <strain evidence="11 12">BIOML-A2</strain>
    </source>
</reference>
<evidence type="ECO:0000256" key="5">
    <source>
        <dbReference type="ARBA" id="ARBA00022741"/>
    </source>
</evidence>
<dbReference type="InterPro" id="IPR036890">
    <property type="entry name" value="HATPase_C_sf"/>
</dbReference>
<name>A0A6I3S114_9BURK</name>
<evidence type="ECO:0000256" key="7">
    <source>
        <dbReference type="ARBA" id="ARBA00022840"/>
    </source>
</evidence>
<dbReference type="AlphaFoldDB" id="A0A6I3S114"/>
<evidence type="ECO:0000256" key="4">
    <source>
        <dbReference type="ARBA" id="ARBA00022679"/>
    </source>
</evidence>
<dbReference type="EMBL" id="WNCL01000010">
    <property type="protein sequence ID" value="MTU42914.1"/>
    <property type="molecule type" value="Genomic_DNA"/>
</dbReference>
<keyword evidence="9" id="KW-0812">Transmembrane</keyword>
<keyword evidence="3" id="KW-0597">Phosphoprotein</keyword>
<dbReference type="Gene3D" id="3.30.565.10">
    <property type="entry name" value="Histidine kinase-like ATPase, C-terminal domain"/>
    <property type="match status" value="1"/>
</dbReference>
<keyword evidence="10" id="KW-0732">Signal</keyword>
<dbReference type="Gene3D" id="1.10.287.130">
    <property type="match status" value="1"/>
</dbReference>
<dbReference type="EC" id="2.7.13.3" evidence="2"/>
<dbReference type="GO" id="GO:0005524">
    <property type="term" value="F:ATP binding"/>
    <property type="evidence" value="ECO:0007669"/>
    <property type="project" value="UniProtKB-KW"/>
</dbReference>
<dbReference type="Pfam" id="PF02518">
    <property type="entry name" value="HATPase_c"/>
    <property type="match status" value="1"/>
</dbReference>
<evidence type="ECO:0000313" key="12">
    <source>
        <dbReference type="Proteomes" id="UP000462362"/>
    </source>
</evidence>
<dbReference type="RefSeq" id="WP_155165724.1">
    <property type="nucleotide sequence ID" value="NZ_CAMQUK010000008.1"/>
</dbReference>
<dbReference type="SUPFAM" id="SSF53850">
    <property type="entry name" value="Periplasmic binding protein-like II"/>
    <property type="match status" value="1"/>
</dbReference>
<keyword evidence="5" id="KW-0547">Nucleotide-binding</keyword>
<dbReference type="SUPFAM" id="SSF47384">
    <property type="entry name" value="Homodimeric domain of signal transducing histidine kinase"/>
    <property type="match status" value="1"/>
</dbReference>
<comment type="catalytic activity">
    <reaction evidence="1">
        <text>ATP + protein L-histidine = ADP + protein N-phospho-L-histidine.</text>
        <dbReference type="EC" id="2.7.13.3"/>
    </reaction>
</comment>
<dbReference type="SMART" id="SM00387">
    <property type="entry name" value="HATPase_c"/>
    <property type="match status" value="1"/>
</dbReference>
<proteinExistence type="predicted"/>
<keyword evidence="6" id="KW-0418">Kinase</keyword>
<dbReference type="Gene3D" id="3.40.190.10">
    <property type="entry name" value="Periplasmic binding protein-like II"/>
    <property type="match status" value="2"/>
</dbReference>
<evidence type="ECO:0000256" key="1">
    <source>
        <dbReference type="ARBA" id="ARBA00000085"/>
    </source>
</evidence>
<evidence type="ECO:0000256" key="10">
    <source>
        <dbReference type="SAM" id="SignalP"/>
    </source>
</evidence>
<feature type="signal peptide" evidence="10">
    <location>
        <begin position="1"/>
        <end position="20"/>
    </location>
</feature>
<dbReference type="CDD" id="cd00082">
    <property type="entry name" value="HisKA"/>
    <property type="match status" value="1"/>
</dbReference>
<evidence type="ECO:0000256" key="9">
    <source>
        <dbReference type="SAM" id="Phobius"/>
    </source>
</evidence>
<dbReference type="GO" id="GO:0000155">
    <property type="term" value="F:phosphorelay sensor kinase activity"/>
    <property type="evidence" value="ECO:0007669"/>
    <property type="project" value="InterPro"/>
</dbReference>
<dbReference type="InterPro" id="IPR004358">
    <property type="entry name" value="Sig_transdc_His_kin-like_C"/>
</dbReference>
<dbReference type="InterPro" id="IPR003661">
    <property type="entry name" value="HisK_dim/P_dom"/>
</dbReference>
<evidence type="ECO:0000256" key="8">
    <source>
        <dbReference type="ARBA" id="ARBA00023012"/>
    </source>
</evidence>
<keyword evidence="7" id="KW-0067">ATP-binding</keyword>
<dbReference type="SMART" id="SM00388">
    <property type="entry name" value="HisKA"/>
    <property type="match status" value="1"/>
</dbReference>
<feature type="transmembrane region" description="Helical" evidence="9">
    <location>
        <begin position="308"/>
        <end position="329"/>
    </location>
</feature>
<evidence type="ECO:0000313" key="11">
    <source>
        <dbReference type="EMBL" id="MTU42914.1"/>
    </source>
</evidence>
<dbReference type="PANTHER" id="PTHR43065">
    <property type="entry name" value="SENSOR HISTIDINE KINASE"/>
    <property type="match status" value="1"/>
</dbReference>
<dbReference type="SUPFAM" id="SSF55874">
    <property type="entry name" value="ATPase domain of HSP90 chaperone/DNA topoisomerase II/histidine kinase"/>
    <property type="match status" value="1"/>
</dbReference>
<keyword evidence="4" id="KW-0808">Transferase</keyword>
<dbReference type="Pfam" id="PF12974">
    <property type="entry name" value="Phosphonate-bd"/>
    <property type="match status" value="1"/>
</dbReference>
<dbReference type="PANTHER" id="PTHR43065:SF10">
    <property type="entry name" value="PEROXIDE STRESS-ACTIVATED HISTIDINE KINASE MAK3"/>
    <property type="match status" value="1"/>
</dbReference>
<feature type="chain" id="PRO_5035238859" description="histidine kinase" evidence="10">
    <location>
        <begin position="21"/>
        <end position="589"/>
    </location>
</feature>
<protein>
    <recommendedName>
        <fullName evidence="2">histidine kinase</fullName>
        <ecNumber evidence="2">2.7.13.3</ecNumber>
    </recommendedName>
</protein>
<dbReference type="InterPro" id="IPR005467">
    <property type="entry name" value="His_kinase_dom"/>
</dbReference>
<comment type="caution">
    <text evidence="11">The sequence shown here is derived from an EMBL/GenBank/DDBJ whole genome shotgun (WGS) entry which is preliminary data.</text>
</comment>
<dbReference type="PRINTS" id="PR00344">
    <property type="entry name" value="BCTRLSENSOR"/>
</dbReference>
<sequence>MRRLLLLLSFLLMSFNRAEATLWISEPPIKIGVLKTEHLDETTAAQAILLDKLRKEFQPRVVSLAYYDWNGLEKAIKGKSVDLILVNSPFFSTIEHEKNIKPLVGLIRKDAIDADHMLAGTLVTGNQNIPPRLSSLRGKDLYLASAANESNIVFRNYLLSKEVNENKFFSKVHEINGGTNELLDAIEKHPDAAALLPACALEDEKEFRKNIVSKLRVIDEKFGDGLNCKRTTSLYPGWVLASVSQDDMNMVHKATAAALTTVMADSLQWGFPPSNFDSIRNVLIDLRYGPYEKTDPLRIKEFIYANRYWALGILLTVLLIAVHSVIVSVQVRRKTRSIETLMEEKIRFSKEITAAKERIQAMEKFQSLNQLSSLLAHELKQPLGAIRNYSRGLMKRADKNTVDNKVLCSTLAVIVSQSDRAASIVEHVRKYAKNVSIEREILDVNRVVADTVRTFRNSYAYSGKVLFKPIQKELSAEINVLEVELALINLLKNSSEALAGLPNPEIIVSTSQSEGNAVISVKDNGRLYSQEEVQNFFQPLFTTKENGMGLGLTIVTHIVEEHGGRLNTFANPNGGVTFQLIFPLMNNLS</sequence>
<keyword evidence="9" id="KW-0472">Membrane</keyword>
<evidence type="ECO:0000256" key="6">
    <source>
        <dbReference type="ARBA" id="ARBA00022777"/>
    </source>
</evidence>
<keyword evidence="8" id="KW-0902">Two-component regulatory system</keyword>
<gene>
    <name evidence="11" type="ORF">GMD42_04635</name>
</gene>
<dbReference type="InterPro" id="IPR003594">
    <property type="entry name" value="HATPase_dom"/>
</dbReference>
<organism evidence="11 12">
    <name type="scientific">Parasutterella excrementihominis</name>
    <dbReference type="NCBI Taxonomy" id="487175"/>
    <lineage>
        <taxon>Bacteria</taxon>
        <taxon>Pseudomonadati</taxon>
        <taxon>Pseudomonadota</taxon>
        <taxon>Betaproteobacteria</taxon>
        <taxon>Burkholderiales</taxon>
        <taxon>Sutterellaceae</taxon>
        <taxon>Parasutterella</taxon>
    </lineage>
</organism>
<keyword evidence="9" id="KW-1133">Transmembrane helix</keyword>
<accession>A0A6I3S114</accession>
<dbReference type="PROSITE" id="PS50109">
    <property type="entry name" value="HIS_KIN"/>
    <property type="match status" value="1"/>
</dbReference>
<dbReference type="InterPro" id="IPR036097">
    <property type="entry name" value="HisK_dim/P_sf"/>
</dbReference>
<evidence type="ECO:0000256" key="2">
    <source>
        <dbReference type="ARBA" id="ARBA00012438"/>
    </source>
</evidence>
<dbReference type="Proteomes" id="UP000462362">
    <property type="component" value="Unassembled WGS sequence"/>
</dbReference>
<evidence type="ECO:0000256" key="3">
    <source>
        <dbReference type="ARBA" id="ARBA00022553"/>
    </source>
</evidence>